<dbReference type="PROSITE" id="PS51257">
    <property type="entry name" value="PROKAR_LIPOPROTEIN"/>
    <property type="match status" value="1"/>
</dbReference>
<sequence length="315" mass="35597">MRTISIFIKIILIITGMNVLLSCLDPIRDKNRKRYTPEYCFEEAYLPLGRAIYKGDIREAERLVQEKKIDINALSRKSGFRFLYYACLMEDLPMVKKLLQLGADPNKISLDITKGTPPAKSTNISFAVGRGNLKLTKLLLENGANPNTPVGLLPLNDAMAHGNMQDYFDLLFKYGADANYLEYGSCDNAAQIALSGRQFALINYFLDKGSDPLSPDRLGETLAFSVQEQLAEFRGTDKAKKELESIKKRLQNEYHIQFPVEAQRRKGMENEIKRYEQLPQEIKDLPGMKDDAEYNQKVKDSLAAGKTLTGQPLTN</sequence>
<dbReference type="Gene3D" id="1.25.40.20">
    <property type="entry name" value="Ankyrin repeat-containing domain"/>
    <property type="match status" value="1"/>
</dbReference>
<gene>
    <name evidence="4" type="ORF">C4S77_08650</name>
</gene>
<dbReference type="SMART" id="SM00248">
    <property type="entry name" value="ANK"/>
    <property type="match status" value="5"/>
</dbReference>
<evidence type="ECO:0000256" key="2">
    <source>
        <dbReference type="ARBA" id="ARBA00023043"/>
    </source>
</evidence>
<dbReference type="EMBL" id="PSZM01000042">
    <property type="protein sequence ID" value="PQL91140.1"/>
    <property type="molecule type" value="Genomic_DNA"/>
</dbReference>
<protein>
    <submittedName>
        <fullName evidence="4">Uncharacterized protein</fullName>
    </submittedName>
</protein>
<keyword evidence="2 3" id="KW-0040">ANK repeat</keyword>
<dbReference type="PANTHER" id="PTHR24198:SF165">
    <property type="entry name" value="ANKYRIN REPEAT-CONTAINING PROTEIN-RELATED"/>
    <property type="match status" value="1"/>
</dbReference>
<dbReference type="Proteomes" id="UP000238042">
    <property type="component" value="Unassembled WGS sequence"/>
</dbReference>
<organism evidence="4 5">
    <name type="scientific">Apibacter adventoris</name>
    <dbReference type="NCBI Taxonomy" id="1679466"/>
    <lineage>
        <taxon>Bacteria</taxon>
        <taxon>Pseudomonadati</taxon>
        <taxon>Bacteroidota</taxon>
        <taxon>Flavobacteriia</taxon>
        <taxon>Flavobacteriales</taxon>
        <taxon>Weeksellaceae</taxon>
        <taxon>Apibacter</taxon>
    </lineage>
</organism>
<dbReference type="PROSITE" id="PS50088">
    <property type="entry name" value="ANK_REPEAT"/>
    <property type="match status" value="1"/>
</dbReference>
<evidence type="ECO:0000256" key="3">
    <source>
        <dbReference type="PROSITE-ProRule" id="PRU00023"/>
    </source>
</evidence>
<evidence type="ECO:0000256" key="1">
    <source>
        <dbReference type="ARBA" id="ARBA00022737"/>
    </source>
</evidence>
<dbReference type="PANTHER" id="PTHR24198">
    <property type="entry name" value="ANKYRIN REPEAT AND PROTEIN KINASE DOMAIN-CONTAINING PROTEIN"/>
    <property type="match status" value="1"/>
</dbReference>
<dbReference type="OrthoDB" id="1239122at2"/>
<feature type="repeat" description="ANK" evidence="3">
    <location>
        <begin position="150"/>
        <end position="183"/>
    </location>
</feature>
<reference evidence="4 5" key="1">
    <citation type="submission" date="2018-02" db="EMBL/GenBank/DDBJ databases">
        <title>Genome sequences of Apibacter spp., gut symbionts of Asian honey bees.</title>
        <authorList>
            <person name="Kwong W.K."/>
            <person name="Steele M.I."/>
            <person name="Moran N.A."/>
        </authorList>
    </citation>
    <scope>NUCLEOTIDE SEQUENCE [LARGE SCALE GENOMIC DNA]</scope>
    <source>
        <strain evidence="5">wkB301</strain>
    </source>
</reference>
<evidence type="ECO:0000313" key="4">
    <source>
        <dbReference type="EMBL" id="PQL91140.1"/>
    </source>
</evidence>
<dbReference type="InterPro" id="IPR002110">
    <property type="entry name" value="Ankyrin_rpt"/>
</dbReference>
<name>A0A2S8A9E7_9FLAO</name>
<keyword evidence="1" id="KW-0677">Repeat</keyword>
<dbReference type="SUPFAM" id="SSF48403">
    <property type="entry name" value="Ankyrin repeat"/>
    <property type="match status" value="1"/>
</dbReference>
<keyword evidence="5" id="KW-1185">Reference proteome</keyword>
<dbReference type="AlphaFoldDB" id="A0A2S8A9E7"/>
<dbReference type="Pfam" id="PF13637">
    <property type="entry name" value="Ank_4"/>
    <property type="match status" value="1"/>
</dbReference>
<evidence type="ECO:0000313" key="5">
    <source>
        <dbReference type="Proteomes" id="UP000238042"/>
    </source>
</evidence>
<comment type="caution">
    <text evidence="4">The sequence shown here is derived from an EMBL/GenBank/DDBJ whole genome shotgun (WGS) entry which is preliminary data.</text>
</comment>
<proteinExistence type="predicted"/>
<accession>A0A2S8A9E7</accession>
<dbReference type="InterPro" id="IPR036770">
    <property type="entry name" value="Ankyrin_rpt-contain_sf"/>
</dbReference>